<proteinExistence type="predicted"/>
<protein>
    <recommendedName>
        <fullName evidence="3">WD40 repeat-like protein</fullName>
    </recommendedName>
</protein>
<dbReference type="SUPFAM" id="SSF50978">
    <property type="entry name" value="WD40 repeat-like"/>
    <property type="match status" value="1"/>
</dbReference>
<dbReference type="OrthoDB" id="3236053at2759"/>
<evidence type="ECO:0000313" key="2">
    <source>
        <dbReference type="Proteomes" id="UP000053477"/>
    </source>
</evidence>
<sequence length="244" mass="27094">MNGIVSKWTQLKGNKWQWEKLLDSGDDDPACLAHWKGKIAVANPRKGVKLWTHENGEWKMAERFVPRKDVVTIEFMNDGNSLLCASSDGSVFACTVPEGRVQPVVSFRTKTFHLDVERGANNALITEACGRAHLVNIDFNAQKTEIGRVVQNYSFRESERQGARFNHAFGSIFTSGKLVVFASVGGKVFVWNRVTGVAEYEMNHGGDPFIQAVASFDKGEDRQLVSGIRQGKLFWWAAPGGSSQ</sequence>
<evidence type="ECO:0000313" key="1">
    <source>
        <dbReference type="EMBL" id="KLO15305.1"/>
    </source>
</evidence>
<reference evidence="1 2" key="1">
    <citation type="submission" date="2015-04" db="EMBL/GenBank/DDBJ databases">
        <title>Complete genome sequence of Schizopora paradoxa KUC8140, a cosmopolitan wood degrader in East Asia.</title>
        <authorList>
            <consortium name="DOE Joint Genome Institute"/>
            <person name="Min B."/>
            <person name="Park H."/>
            <person name="Jang Y."/>
            <person name="Kim J.-J."/>
            <person name="Kim K.H."/>
            <person name="Pangilinan J."/>
            <person name="Lipzen A."/>
            <person name="Riley R."/>
            <person name="Grigoriev I.V."/>
            <person name="Spatafora J.W."/>
            <person name="Choi I.-G."/>
        </authorList>
    </citation>
    <scope>NUCLEOTIDE SEQUENCE [LARGE SCALE GENOMIC DNA]</scope>
    <source>
        <strain evidence="1 2">KUC8140</strain>
    </source>
</reference>
<accession>A0A0H2RTG7</accession>
<dbReference type="Proteomes" id="UP000053477">
    <property type="component" value="Unassembled WGS sequence"/>
</dbReference>
<dbReference type="InParanoid" id="A0A0H2RTG7"/>
<gene>
    <name evidence="1" type="ORF">SCHPADRAFT_963361</name>
</gene>
<dbReference type="Gene3D" id="2.130.10.10">
    <property type="entry name" value="YVTN repeat-like/Quinoprotein amine dehydrogenase"/>
    <property type="match status" value="1"/>
</dbReference>
<dbReference type="EMBL" id="KQ085931">
    <property type="protein sequence ID" value="KLO15305.1"/>
    <property type="molecule type" value="Genomic_DNA"/>
</dbReference>
<dbReference type="AlphaFoldDB" id="A0A0H2RTG7"/>
<organism evidence="1 2">
    <name type="scientific">Schizopora paradoxa</name>
    <dbReference type="NCBI Taxonomy" id="27342"/>
    <lineage>
        <taxon>Eukaryota</taxon>
        <taxon>Fungi</taxon>
        <taxon>Dikarya</taxon>
        <taxon>Basidiomycota</taxon>
        <taxon>Agaricomycotina</taxon>
        <taxon>Agaricomycetes</taxon>
        <taxon>Hymenochaetales</taxon>
        <taxon>Schizoporaceae</taxon>
        <taxon>Schizopora</taxon>
    </lineage>
</organism>
<keyword evidence="2" id="KW-1185">Reference proteome</keyword>
<name>A0A0H2RTG7_9AGAM</name>
<evidence type="ECO:0008006" key="3">
    <source>
        <dbReference type="Google" id="ProtNLM"/>
    </source>
</evidence>
<dbReference type="InterPro" id="IPR036322">
    <property type="entry name" value="WD40_repeat_dom_sf"/>
</dbReference>
<dbReference type="InterPro" id="IPR015943">
    <property type="entry name" value="WD40/YVTN_repeat-like_dom_sf"/>
</dbReference>